<name>A0A2R5FVJ9_NOSCO</name>
<protein>
    <recommendedName>
        <fullName evidence="3">Phage tail protein</fullName>
    </recommendedName>
</protein>
<proteinExistence type="predicted"/>
<comment type="caution">
    <text evidence="1">The sequence shown here is derived from an EMBL/GenBank/DDBJ whole genome shotgun (WGS) entry which is preliminary data.</text>
</comment>
<dbReference type="OrthoDB" id="370073at2"/>
<gene>
    <name evidence="1" type="ORF">NIES4072_64920</name>
</gene>
<dbReference type="AlphaFoldDB" id="A0A2R5FVJ9"/>
<dbReference type="Proteomes" id="UP000245124">
    <property type="component" value="Unassembled WGS sequence"/>
</dbReference>
<dbReference type="Pfam" id="PF09684">
    <property type="entry name" value="Tail_P2_I"/>
    <property type="match status" value="1"/>
</dbReference>
<evidence type="ECO:0008006" key="3">
    <source>
        <dbReference type="Google" id="ProtNLM"/>
    </source>
</evidence>
<evidence type="ECO:0000313" key="1">
    <source>
        <dbReference type="EMBL" id="GBG22780.1"/>
    </source>
</evidence>
<keyword evidence="2" id="KW-1185">Reference proteome</keyword>
<dbReference type="RefSeq" id="WP_109012827.1">
    <property type="nucleotide sequence ID" value="NZ_BDUD01000002.1"/>
</dbReference>
<reference evidence="1 2" key="1">
    <citation type="submission" date="2017-06" db="EMBL/GenBank/DDBJ databases">
        <title>Genome sequencing of cyanobaciteial culture collection at National Institute for Environmental Studies (NIES).</title>
        <authorList>
            <person name="Hirose Y."/>
            <person name="Shimura Y."/>
            <person name="Fujisawa T."/>
            <person name="Nakamura Y."/>
            <person name="Kawachi M."/>
        </authorList>
    </citation>
    <scope>NUCLEOTIDE SEQUENCE [LARGE SCALE GENOMIC DNA]</scope>
    <source>
        <strain evidence="1 2">NIES-4072</strain>
    </source>
</reference>
<organism evidence="1 2">
    <name type="scientific">Nostoc commune NIES-4072</name>
    <dbReference type="NCBI Taxonomy" id="2005467"/>
    <lineage>
        <taxon>Bacteria</taxon>
        <taxon>Bacillati</taxon>
        <taxon>Cyanobacteriota</taxon>
        <taxon>Cyanophyceae</taxon>
        <taxon>Nostocales</taxon>
        <taxon>Nostocaceae</taxon>
        <taxon>Nostoc</taxon>
    </lineage>
</organism>
<evidence type="ECO:0000313" key="2">
    <source>
        <dbReference type="Proteomes" id="UP000245124"/>
    </source>
</evidence>
<dbReference type="InterPro" id="IPR011748">
    <property type="entry name" value="Unchr_phage_tail-like"/>
</dbReference>
<dbReference type="EMBL" id="BDUD01000002">
    <property type="protein sequence ID" value="GBG22780.1"/>
    <property type="molecule type" value="Genomic_DNA"/>
</dbReference>
<dbReference type="InterPro" id="IPR006521">
    <property type="entry name" value="Tail_protein_I"/>
</dbReference>
<dbReference type="NCBIfam" id="TIGR02242">
    <property type="entry name" value="tail_TIGR02242"/>
    <property type="match status" value="1"/>
</dbReference>
<accession>A0A2R5FVJ9</accession>
<sequence length="355" mass="40957">MSQARSGSSLHLQLTPMQIPETAISSGSGGAMQMRRFPAASGLQQHTPITNSLVLYPGEPSEMVVKMKNSGKPLQELHLESQGNFPAFWCRTHLEGQTIDHDKEIYALLYFRVPENFFEENESLAADQSLVIDYHCRLDVSYTAMDGSEQGLETASFNLHVRPRSLYLDFLPSIYREADFIGRFLHIFEQAFEPTMDILDSLSAYLDPLTAPQTLLPFLAYWVGWPIDSRWGMMRQRYLIRQALELYRWRGTRRGLRLYLHLYTDLPLDEHLPENQKHISIEEIFSRGFLFGETHLGEDSLLGGGRPYHFIVRLRLEPDQQVDAGLVREVIDREKPAFCTYDLFIEQRNQELPTN</sequence>